<dbReference type="EMBL" id="CACRTV010000054">
    <property type="protein sequence ID" value="VYU40269.1"/>
    <property type="molecule type" value="Genomic_DNA"/>
</dbReference>
<evidence type="ECO:0000313" key="2">
    <source>
        <dbReference type="EMBL" id="VYU40269.1"/>
    </source>
</evidence>
<evidence type="ECO:0000256" key="1">
    <source>
        <dbReference type="SAM" id="Phobius"/>
    </source>
</evidence>
<reference evidence="2" key="1">
    <citation type="submission" date="2019-11" db="EMBL/GenBank/DDBJ databases">
        <authorList>
            <person name="Feng L."/>
        </authorList>
    </citation>
    <scope>NUCLEOTIDE SEQUENCE</scope>
    <source>
        <strain evidence="2">CParaputrificumLFYP93</strain>
    </source>
</reference>
<feature type="transmembrane region" description="Helical" evidence="1">
    <location>
        <begin position="6"/>
        <end position="29"/>
    </location>
</feature>
<keyword evidence="1" id="KW-0812">Transmembrane</keyword>
<gene>
    <name evidence="2" type="ORF">CPLFYP93_02236</name>
</gene>
<dbReference type="AlphaFoldDB" id="A0A6N3ELQ4"/>
<proteinExistence type="predicted"/>
<organism evidence="2">
    <name type="scientific">Clostridium paraputrificum</name>
    <dbReference type="NCBI Taxonomy" id="29363"/>
    <lineage>
        <taxon>Bacteria</taxon>
        <taxon>Bacillati</taxon>
        <taxon>Bacillota</taxon>
        <taxon>Clostridia</taxon>
        <taxon>Eubacteriales</taxon>
        <taxon>Clostridiaceae</taxon>
        <taxon>Clostridium</taxon>
    </lineage>
</organism>
<name>A0A6N3ELQ4_9CLOT</name>
<accession>A0A6N3ELQ4</accession>
<protein>
    <submittedName>
        <fullName evidence="2">Uncharacterized protein</fullName>
    </submittedName>
</protein>
<keyword evidence="1" id="KW-0472">Membrane</keyword>
<sequence>MSFITIWTLINFILLGVGIYISILLIKALRIYIKKTNRKLY</sequence>
<keyword evidence="1" id="KW-1133">Transmembrane helix</keyword>